<protein>
    <submittedName>
        <fullName evidence="1">Uncharacterized protein</fullName>
    </submittedName>
</protein>
<dbReference type="EMBL" id="LAZR01000268">
    <property type="protein sequence ID" value="KKN78144.1"/>
    <property type="molecule type" value="Genomic_DNA"/>
</dbReference>
<reference evidence="1" key="1">
    <citation type="journal article" date="2015" name="Nature">
        <title>Complex archaea that bridge the gap between prokaryotes and eukaryotes.</title>
        <authorList>
            <person name="Spang A."/>
            <person name="Saw J.H."/>
            <person name="Jorgensen S.L."/>
            <person name="Zaremba-Niedzwiedzka K."/>
            <person name="Martijn J."/>
            <person name="Lind A.E."/>
            <person name="van Eijk R."/>
            <person name="Schleper C."/>
            <person name="Guy L."/>
            <person name="Ettema T.J."/>
        </authorList>
    </citation>
    <scope>NUCLEOTIDE SEQUENCE</scope>
</reference>
<name>A0A0F9TFS6_9ZZZZ</name>
<accession>A0A0F9TFS6</accession>
<comment type="caution">
    <text evidence="1">The sequence shown here is derived from an EMBL/GenBank/DDBJ whole genome shotgun (WGS) entry which is preliminary data.</text>
</comment>
<dbReference type="AlphaFoldDB" id="A0A0F9TFS6"/>
<evidence type="ECO:0000313" key="1">
    <source>
        <dbReference type="EMBL" id="KKN78144.1"/>
    </source>
</evidence>
<organism evidence="1">
    <name type="scientific">marine sediment metagenome</name>
    <dbReference type="NCBI Taxonomy" id="412755"/>
    <lineage>
        <taxon>unclassified sequences</taxon>
        <taxon>metagenomes</taxon>
        <taxon>ecological metagenomes</taxon>
    </lineage>
</organism>
<proteinExistence type="predicted"/>
<gene>
    <name evidence="1" type="ORF">LCGC14_0353710</name>
</gene>
<sequence>MARARTKTKLSLDRWAEILGIDPRHFNQVTTSAKPPNLCSQVWKQYAWQENDQIGREDVAQAIAQAEEMFESEVKYKLLPDWQVDERAHLTKAGFPDVLSMNSLDARGFPHAIQTLFGHLVSGGIEAKTLIQAGVGVTYTDTDGDSYPETATIIVATTVIDPEQIAVYFPGENGRDEWEIKPLNDPLTRRRAITIAGGVATIIVARELLVDPDLWNALAPEAVDGNVDANFLSTVDIFQHFNDPQQAVTLMWSPRPNLCGCASGSCPTCAHSTQTGCLIINDHRIGSFHFRPATWNATTEEFDAASFAVGRNPDNARLWYYAGFRDMSNDAPNLEMERQLERTIAYLSLTLMRRPVCGCNNIQELFKQMNQDLALNISTSAGSESFQLSDRALLNPWGTKRGALLAWQLAQSGNRKIGQAVAL</sequence>